<feature type="region of interest" description="Disordered" evidence="1">
    <location>
        <begin position="313"/>
        <end position="363"/>
    </location>
</feature>
<keyword evidence="2" id="KW-0472">Membrane</keyword>
<name>A0AAV7X1K5_9NEOP</name>
<keyword evidence="3" id="KW-0732">Signal</keyword>
<feature type="signal peptide" evidence="3">
    <location>
        <begin position="1"/>
        <end position="25"/>
    </location>
</feature>
<feature type="region of interest" description="Disordered" evidence="1">
    <location>
        <begin position="408"/>
        <end position="437"/>
    </location>
</feature>
<dbReference type="Proteomes" id="UP001075354">
    <property type="component" value="Chromosome 16"/>
</dbReference>
<keyword evidence="2" id="KW-0812">Transmembrane</keyword>
<reference evidence="4" key="1">
    <citation type="submission" date="2022-12" db="EMBL/GenBank/DDBJ databases">
        <title>Chromosome-level genome assembly of the bean flower thrips Megalurothrips usitatus.</title>
        <authorList>
            <person name="Ma L."/>
            <person name="Liu Q."/>
            <person name="Li H."/>
            <person name="Cai W."/>
        </authorList>
    </citation>
    <scope>NUCLEOTIDE SEQUENCE</scope>
    <source>
        <strain evidence="4">Cailab_2022a</strain>
    </source>
</reference>
<feature type="region of interest" description="Disordered" evidence="1">
    <location>
        <begin position="205"/>
        <end position="245"/>
    </location>
</feature>
<protein>
    <submittedName>
        <fullName evidence="4">Uncharacterized protein</fullName>
    </submittedName>
</protein>
<evidence type="ECO:0000313" key="4">
    <source>
        <dbReference type="EMBL" id="KAJ1519774.1"/>
    </source>
</evidence>
<feature type="region of interest" description="Disordered" evidence="1">
    <location>
        <begin position="107"/>
        <end position="136"/>
    </location>
</feature>
<feature type="chain" id="PRO_5043328179" evidence="3">
    <location>
        <begin position="26"/>
        <end position="437"/>
    </location>
</feature>
<keyword evidence="2" id="KW-1133">Transmembrane helix</keyword>
<gene>
    <name evidence="4" type="ORF">ONE63_005030</name>
</gene>
<evidence type="ECO:0000313" key="5">
    <source>
        <dbReference type="Proteomes" id="UP001075354"/>
    </source>
</evidence>
<dbReference type="EMBL" id="JAPTSV010000016">
    <property type="protein sequence ID" value="KAJ1519774.1"/>
    <property type="molecule type" value="Genomic_DNA"/>
</dbReference>
<dbReference type="AlphaFoldDB" id="A0AAV7X1K5"/>
<feature type="transmembrane region" description="Helical" evidence="2">
    <location>
        <begin position="375"/>
        <end position="396"/>
    </location>
</feature>
<organism evidence="4 5">
    <name type="scientific">Megalurothrips usitatus</name>
    <name type="common">bean blossom thrips</name>
    <dbReference type="NCBI Taxonomy" id="439358"/>
    <lineage>
        <taxon>Eukaryota</taxon>
        <taxon>Metazoa</taxon>
        <taxon>Ecdysozoa</taxon>
        <taxon>Arthropoda</taxon>
        <taxon>Hexapoda</taxon>
        <taxon>Insecta</taxon>
        <taxon>Pterygota</taxon>
        <taxon>Neoptera</taxon>
        <taxon>Paraneoptera</taxon>
        <taxon>Thysanoptera</taxon>
        <taxon>Terebrantia</taxon>
        <taxon>Thripoidea</taxon>
        <taxon>Thripidae</taxon>
        <taxon>Megalurothrips</taxon>
    </lineage>
</organism>
<sequence>MATERAAVLLGVAASLMLILTTAEARSLSSFASAVEGGPCTCVRSSPPYQLIRGDDAPAICRDGYYCDCAKNNVTRCKSSIEQFSEDMQECGLGGYDYCESAFEDGSTPATPAEVTTPQPTEATAAGTTATDEPSTPCTCASSTPPLQLIRGEGQVESCRAGFYCDCAAKAVSSCGSFYLFIEEIQQCFVPENADYCETVVEDVSSPATAPEDTTPQSSPATSASDSHTSETEAPVTEPPSAPCACASSTPPLQLIRGEGQVERCHDGDYCDCAKKVVTKCDMLHQFVEEEQRCTVLDFEYCVNFFAPHSSPADTTTGLTTPGNRGPTTPGNRGSTTPGNRGSTTPGNRGSTTPGGSAAPSGGASYASSVPIVSISLSIMCGIVSVGAIYTIRYCVMISRHPRVSRAERVGGTCGGPADPPPAEKRQPAAADSESFA</sequence>
<feature type="compositionally biased region" description="Polar residues" evidence="1">
    <location>
        <begin position="335"/>
        <end position="349"/>
    </location>
</feature>
<evidence type="ECO:0000256" key="2">
    <source>
        <dbReference type="SAM" id="Phobius"/>
    </source>
</evidence>
<feature type="compositionally biased region" description="Low complexity" evidence="1">
    <location>
        <begin position="108"/>
        <end position="134"/>
    </location>
</feature>
<accession>A0AAV7X1K5</accession>
<feature type="compositionally biased region" description="Low complexity" evidence="1">
    <location>
        <begin position="350"/>
        <end position="363"/>
    </location>
</feature>
<evidence type="ECO:0000256" key="3">
    <source>
        <dbReference type="SAM" id="SignalP"/>
    </source>
</evidence>
<feature type="compositionally biased region" description="Low complexity" evidence="1">
    <location>
        <begin position="315"/>
        <end position="334"/>
    </location>
</feature>
<proteinExistence type="predicted"/>
<comment type="caution">
    <text evidence="4">The sequence shown here is derived from an EMBL/GenBank/DDBJ whole genome shotgun (WGS) entry which is preliminary data.</text>
</comment>
<evidence type="ECO:0000256" key="1">
    <source>
        <dbReference type="SAM" id="MobiDB-lite"/>
    </source>
</evidence>
<feature type="compositionally biased region" description="Low complexity" evidence="1">
    <location>
        <begin position="213"/>
        <end position="227"/>
    </location>
</feature>
<keyword evidence="5" id="KW-1185">Reference proteome</keyword>